<dbReference type="InterPro" id="IPR033121">
    <property type="entry name" value="PEPTIDASE_A1"/>
</dbReference>
<dbReference type="GO" id="GO:0004190">
    <property type="term" value="F:aspartic-type endopeptidase activity"/>
    <property type="evidence" value="ECO:0007669"/>
    <property type="project" value="InterPro"/>
</dbReference>
<dbReference type="PANTHER" id="PTHR47966">
    <property type="entry name" value="BETA-SITE APP-CLEAVING ENZYME, ISOFORM A-RELATED"/>
    <property type="match status" value="1"/>
</dbReference>
<dbReference type="InterPro" id="IPR021109">
    <property type="entry name" value="Peptidase_aspartic_dom_sf"/>
</dbReference>
<dbReference type="GO" id="GO:0006508">
    <property type="term" value="P:proteolysis"/>
    <property type="evidence" value="ECO:0007669"/>
    <property type="project" value="InterPro"/>
</dbReference>
<sequence>MALESLPEASFLTRLPSCRRLPDNAFRQGLIGAHSIGISFAPTSTLDGIDNGEISFGGVDDSKYTGDINYVPLTTTYPSSIYVGINQTITYGSQKLPILSDNAGITDTGTTLLLIATDAFQAYQAATGAEADPDIGLLRLTPDQFDKLESLFFTIGKETYEFTANAQIWPRALNAAIGGTDDFVYLIINDIGTPSGYGMDFIDGMSFLERFYSVYDTGNNRFGIANTDHTFA</sequence>
<dbReference type="CDD" id="cd05471">
    <property type="entry name" value="pepsin_like"/>
    <property type="match status" value="1"/>
</dbReference>
<dbReference type="Gene3D" id="2.40.70.10">
    <property type="entry name" value="Acid Proteases"/>
    <property type="match status" value="1"/>
</dbReference>
<dbReference type="AlphaFoldDB" id="A0AAW0FID7"/>
<evidence type="ECO:0000313" key="3">
    <source>
        <dbReference type="EMBL" id="KAK7680346.1"/>
    </source>
</evidence>
<dbReference type="SUPFAM" id="SSF50630">
    <property type="entry name" value="Acid proteases"/>
    <property type="match status" value="1"/>
</dbReference>
<evidence type="ECO:0000259" key="2">
    <source>
        <dbReference type="PROSITE" id="PS51767"/>
    </source>
</evidence>
<organism evidence="3 4">
    <name type="scientific">Cerrena zonata</name>
    <dbReference type="NCBI Taxonomy" id="2478898"/>
    <lineage>
        <taxon>Eukaryota</taxon>
        <taxon>Fungi</taxon>
        <taxon>Dikarya</taxon>
        <taxon>Basidiomycota</taxon>
        <taxon>Agaricomycotina</taxon>
        <taxon>Agaricomycetes</taxon>
        <taxon>Polyporales</taxon>
        <taxon>Cerrenaceae</taxon>
        <taxon>Cerrena</taxon>
    </lineage>
</organism>
<dbReference type="Pfam" id="PF00026">
    <property type="entry name" value="Asp"/>
    <property type="match status" value="1"/>
</dbReference>
<evidence type="ECO:0000256" key="1">
    <source>
        <dbReference type="ARBA" id="ARBA00007447"/>
    </source>
</evidence>
<keyword evidence="4" id="KW-1185">Reference proteome</keyword>
<dbReference type="Proteomes" id="UP001385951">
    <property type="component" value="Unassembled WGS sequence"/>
</dbReference>
<accession>A0AAW0FID7</accession>
<comment type="caution">
    <text evidence="3">The sequence shown here is derived from an EMBL/GenBank/DDBJ whole genome shotgun (WGS) entry which is preliminary data.</text>
</comment>
<feature type="domain" description="Peptidase A1" evidence="2">
    <location>
        <begin position="1"/>
        <end position="225"/>
    </location>
</feature>
<dbReference type="PANTHER" id="PTHR47966:SF51">
    <property type="entry name" value="BETA-SITE APP-CLEAVING ENZYME, ISOFORM A-RELATED"/>
    <property type="match status" value="1"/>
</dbReference>
<dbReference type="PROSITE" id="PS51767">
    <property type="entry name" value="PEPTIDASE_A1"/>
    <property type="match status" value="1"/>
</dbReference>
<dbReference type="EMBL" id="JASBNA010000050">
    <property type="protein sequence ID" value="KAK7680346.1"/>
    <property type="molecule type" value="Genomic_DNA"/>
</dbReference>
<reference evidence="3 4" key="1">
    <citation type="submission" date="2022-09" db="EMBL/GenBank/DDBJ databases">
        <authorList>
            <person name="Palmer J.M."/>
        </authorList>
    </citation>
    <scope>NUCLEOTIDE SEQUENCE [LARGE SCALE GENOMIC DNA]</scope>
    <source>
        <strain evidence="3 4">DSM 7382</strain>
    </source>
</reference>
<evidence type="ECO:0000313" key="4">
    <source>
        <dbReference type="Proteomes" id="UP001385951"/>
    </source>
</evidence>
<protein>
    <recommendedName>
        <fullName evidence="2">Peptidase A1 domain-containing protein</fullName>
    </recommendedName>
</protein>
<name>A0AAW0FID7_9APHY</name>
<dbReference type="PRINTS" id="PR00792">
    <property type="entry name" value="PEPSIN"/>
</dbReference>
<proteinExistence type="inferred from homology"/>
<dbReference type="InterPro" id="IPR001461">
    <property type="entry name" value="Aspartic_peptidase_A1"/>
</dbReference>
<gene>
    <name evidence="3" type="ORF">QCA50_016586</name>
</gene>
<dbReference type="InterPro" id="IPR034164">
    <property type="entry name" value="Pepsin-like_dom"/>
</dbReference>
<comment type="similarity">
    <text evidence="1">Belongs to the peptidase A1 family.</text>
</comment>